<proteinExistence type="predicted"/>
<sequence length="155" mass="17371">MTNIKCIVSYLITVITSTIADSYHLSLLTAQKNNMISKVLLVTIISSRFVYQLSSLPALEASSDSSVSYSIINIALPDHDYNKQIELRLYSRDSQREISPAIMMMLLSVVRMKSTTERTSRKLTSSSEDLSFSMPGTVMSVMSVQRTHTTVTRHN</sequence>
<accession>A0A8D8W289</accession>
<name>A0A8D8W289_9HEMI</name>
<reference evidence="1" key="1">
    <citation type="submission" date="2021-05" db="EMBL/GenBank/DDBJ databases">
        <authorList>
            <person name="Alioto T."/>
            <person name="Alioto T."/>
            <person name="Gomez Garrido J."/>
        </authorList>
    </citation>
    <scope>NUCLEOTIDE SEQUENCE</scope>
</reference>
<organism evidence="1">
    <name type="scientific">Cacopsylla melanoneura</name>
    <dbReference type="NCBI Taxonomy" id="428564"/>
    <lineage>
        <taxon>Eukaryota</taxon>
        <taxon>Metazoa</taxon>
        <taxon>Ecdysozoa</taxon>
        <taxon>Arthropoda</taxon>
        <taxon>Hexapoda</taxon>
        <taxon>Insecta</taxon>
        <taxon>Pterygota</taxon>
        <taxon>Neoptera</taxon>
        <taxon>Paraneoptera</taxon>
        <taxon>Hemiptera</taxon>
        <taxon>Sternorrhyncha</taxon>
        <taxon>Psylloidea</taxon>
        <taxon>Psyllidae</taxon>
        <taxon>Psyllinae</taxon>
        <taxon>Cacopsylla</taxon>
    </lineage>
</organism>
<dbReference type="EMBL" id="HBUF01132055">
    <property type="protein sequence ID" value="CAG6644387.1"/>
    <property type="molecule type" value="Transcribed_RNA"/>
</dbReference>
<evidence type="ECO:0000313" key="1">
    <source>
        <dbReference type="EMBL" id="CAG6644387.1"/>
    </source>
</evidence>
<protein>
    <submittedName>
        <fullName evidence="1">Uncharacterized protein</fullName>
    </submittedName>
</protein>
<dbReference type="AlphaFoldDB" id="A0A8D8W289"/>